<accession>A0A8H9C3Q1</accession>
<feature type="region of interest" description="Disordered" evidence="1">
    <location>
        <begin position="12"/>
        <end position="74"/>
    </location>
</feature>
<dbReference type="Proteomes" id="UP000663508">
    <property type="component" value="Chromosome"/>
</dbReference>
<reference evidence="2" key="1">
    <citation type="submission" date="2020-11" db="EMBL/GenBank/DDBJ databases">
        <title>Complete genome sequence of a novel pathogenic Methylobacterium strain isolated from rice in Vietnam.</title>
        <authorList>
            <person name="Lai K."/>
            <person name="Okazaki S."/>
            <person name="Higashi K."/>
            <person name="Mori H."/>
            <person name="Toyoda A."/>
            <person name="Kurokawa K."/>
        </authorList>
    </citation>
    <scope>NUCLEOTIDE SEQUENCE</scope>
    <source>
        <strain evidence="2">VL1</strain>
    </source>
</reference>
<dbReference type="AlphaFoldDB" id="A0A8H9C3Q1"/>
<feature type="compositionally biased region" description="Basic and acidic residues" evidence="1">
    <location>
        <begin position="147"/>
        <end position="168"/>
    </location>
</feature>
<dbReference type="RefSeq" id="WP_207182174.1">
    <property type="nucleotide sequence ID" value="NZ_AP024145.1"/>
</dbReference>
<dbReference type="KEGG" id="mind:mvi_15630"/>
<gene>
    <name evidence="2" type="ORF">mvi_15630</name>
</gene>
<organism evidence="2 3">
    <name type="scientific">Methylobacterium indicum</name>
    <dbReference type="NCBI Taxonomy" id="1775910"/>
    <lineage>
        <taxon>Bacteria</taxon>
        <taxon>Pseudomonadati</taxon>
        <taxon>Pseudomonadota</taxon>
        <taxon>Alphaproteobacteria</taxon>
        <taxon>Hyphomicrobiales</taxon>
        <taxon>Methylobacteriaceae</taxon>
        <taxon>Methylobacterium</taxon>
    </lineage>
</organism>
<sequence>MRIALVNPTWSFESSIGSGHRSPHRPVASGGPGAEVAVSRIRPHSRTFRAQTNIRDSDPRRAPPAFSRETDRLGAQRATHLRFVDETMPRGGAVAFRERTRIDPRMPGMPACVSAAAGDATRTHRARTPLAGTSPACPPPGEPDGEAWERAHTHHPGQFDRFGDIPSERPAPLRELEAACCPA</sequence>
<evidence type="ECO:0000313" key="2">
    <source>
        <dbReference type="EMBL" id="BCM83102.1"/>
    </source>
</evidence>
<feature type="region of interest" description="Disordered" evidence="1">
    <location>
        <begin position="128"/>
        <end position="168"/>
    </location>
</feature>
<dbReference type="EMBL" id="AP024145">
    <property type="protein sequence ID" value="BCM83102.1"/>
    <property type="molecule type" value="Genomic_DNA"/>
</dbReference>
<evidence type="ECO:0000313" key="3">
    <source>
        <dbReference type="Proteomes" id="UP000663508"/>
    </source>
</evidence>
<proteinExistence type="predicted"/>
<protein>
    <submittedName>
        <fullName evidence="2">Uncharacterized protein</fullName>
    </submittedName>
</protein>
<name>A0A8H9C3Q1_9HYPH</name>
<evidence type="ECO:0000256" key="1">
    <source>
        <dbReference type="SAM" id="MobiDB-lite"/>
    </source>
</evidence>